<dbReference type="EMBL" id="POWF01000001">
    <property type="protein sequence ID" value="PNQ74623.1"/>
    <property type="molecule type" value="Genomic_DNA"/>
</dbReference>
<sequence>MKTFFKSIVLSAFFLMVGTSKVFGQSCREIISNEYDADTDIEYSQLIGGIIYDDKAKSVMTGIQDIVALYAGKTIDGELLVYMQHTRYVDSHKTNARDNLSIGKDKEVIIIGSFGKITLNALKDQSPTSEDKAMSGSTKNKICQVYPITAEDLEKLCSGLINTVIVNYDTAPKLIKKIKEKDAKKHLKYWACSPKELNK</sequence>
<protein>
    <submittedName>
        <fullName evidence="1">Uncharacterized protein</fullName>
    </submittedName>
</protein>
<evidence type="ECO:0000313" key="1">
    <source>
        <dbReference type="EMBL" id="PNQ74623.1"/>
    </source>
</evidence>
<gene>
    <name evidence="1" type="ORF">C1T31_00310</name>
</gene>
<comment type="caution">
    <text evidence="1">The sequence shown here is derived from an EMBL/GenBank/DDBJ whole genome shotgun (WGS) entry which is preliminary data.</text>
</comment>
<dbReference type="RefSeq" id="WP_103050476.1">
    <property type="nucleotide sequence ID" value="NZ_POWF01000001.1"/>
</dbReference>
<name>A0A2K1E2Y0_9FLAO</name>
<organism evidence="1 2">
    <name type="scientific">Hanstruepera neustonica</name>
    <dbReference type="NCBI Taxonomy" id="1445657"/>
    <lineage>
        <taxon>Bacteria</taxon>
        <taxon>Pseudomonadati</taxon>
        <taxon>Bacteroidota</taxon>
        <taxon>Flavobacteriia</taxon>
        <taxon>Flavobacteriales</taxon>
        <taxon>Flavobacteriaceae</taxon>
        <taxon>Hanstruepera</taxon>
    </lineage>
</organism>
<dbReference type="Proteomes" id="UP000236641">
    <property type="component" value="Unassembled WGS sequence"/>
</dbReference>
<accession>A0A2K1E2Y0</accession>
<keyword evidence="2" id="KW-1185">Reference proteome</keyword>
<proteinExistence type="predicted"/>
<evidence type="ECO:0000313" key="2">
    <source>
        <dbReference type="Proteomes" id="UP000236641"/>
    </source>
</evidence>
<dbReference type="AlphaFoldDB" id="A0A2K1E2Y0"/>
<reference evidence="1 2" key="1">
    <citation type="submission" date="2018-01" db="EMBL/GenBank/DDBJ databases">
        <title>The draft genome of Hanstruepera neustonica JCM19743.</title>
        <authorList>
            <person name="He R.-H."/>
            <person name="Du Z.-J."/>
        </authorList>
    </citation>
    <scope>NUCLEOTIDE SEQUENCE [LARGE SCALE GENOMIC DNA]</scope>
    <source>
        <strain evidence="1 2">JCM19743</strain>
    </source>
</reference>